<comment type="caution">
    <text evidence="2">The sequence shown here is derived from an EMBL/GenBank/DDBJ whole genome shotgun (WGS) entry which is preliminary data.</text>
</comment>
<organism evidence="2 3">
    <name type="scientific">Microbispora corallina</name>
    <dbReference type="NCBI Taxonomy" id="83302"/>
    <lineage>
        <taxon>Bacteria</taxon>
        <taxon>Bacillati</taxon>
        <taxon>Actinomycetota</taxon>
        <taxon>Actinomycetes</taxon>
        <taxon>Streptosporangiales</taxon>
        <taxon>Streptosporangiaceae</taxon>
        <taxon>Microbispora</taxon>
    </lineage>
</organism>
<dbReference type="Proteomes" id="UP000603904">
    <property type="component" value="Unassembled WGS sequence"/>
</dbReference>
<evidence type="ECO:0000256" key="1">
    <source>
        <dbReference type="SAM" id="MobiDB-lite"/>
    </source>
</evidence>
<name>A0ABQ4G6P5_9ACTN</name>
<feature type="compositionally biased region" description="Polar residues" evidence="1">
    <location>
        <begin position="86"/>
        <end position="97"/>
    </location>
</feature>
<protein>
    <submittedName>
        <fullName evidence="2">Uncharacterized protein</fullName>
    </submittedName>
</protein>
<evidence type="ECO:0000313" key="3">
    <source>
        <dbReference type="Proteomes" id="UP000603904"/>
    </source>
</evidence>
<proteinExistence type="predicted"/>
<sequence>MNPCGRHTPFCDAEPWAKYTRPSGAEQRAAGLVPAAVRQPVDDDRPLARRQVVPVDVRVVAALDADVDRAVPVRHAARAAEHLKPSGTTTSALSTRGRTCVGSPPRVSAGERATWTVMTPPLW</sequence>
<evidence type="ECO:0000313" key="2">
    <source>
        <dbReference type="EMBL" id="GIH42699.1"/>
    </source>
</evidence>
<dbReference type="EMBL" id="BOOC01000032">
    <property type="protein sequence ID" value="GIH42699.1"/>
    <property type="molecule type" value="Genomic_DNA"/>
</dbReference>
<gene>
    <name evidence="2" type="ORF">Mco01_56990</name>
</gene>
<keyword evidence="3" id="KW-1185">Reference proteome</keyword>
<reference evidence="2 3" key="1">
    <citation type="submission" date="2021-01" db="EMBL/GenBank/DDBJ databases">
        <title>Whole genome shotgun sequence of Microbispora corallina NBRC 16416.</title>
        <authorList>
            <person name="Komaki H."/>
            <person name="Tamura T."/>
        </authorList>
    </citation>
    <scope>NUCLEOTIDE SEQUENCE [LARGE SCALE GENOMIC DNA]</scope>
    <source>
        <strain evidence="2 3">NBRC 16416</strain>
    </source>
</reference>
<accession>A0ABQ4G6P5</accession>
<feature type="region of interest" description="Disordered" evidence="1">
    <location>
        <begin position="81"/>
        <end position="108"/>
    </location>
</feature>